<evidence type="ECO:0000256" key="1">
    <source>
        <dbReference type="SAM" id="MobiDB-lite"/>
    </source>
</evidence>
<reference evidence="3 4" key="1">
    <citation type="submission" date="2020-07" db="EMBL/GenBank/DDBJ databases">
        <authorList>
            <person name="Partida-Martinez L."/>
            <person name="Huntemann M."/>
            <person name="Clum A."/>
            <person name="Wang J."/>
            <person name="Palaniappan K."/>
            <person name="Ritter S."/>
            <person name="Chen I.-M."/>
            <person name="Stamatis D."/>
            <person name="Reddy T."/>
            <person name="O'Malley R."/>
            <person name="Daum C."/>
            <person name="Shapiro N."/>
            <person name="Ivanova N."/>
            <person name="Kyrpides N."/>
            <person name="Woyke T."/>
        </authorList>
    </citation>
    <scope>NUCLEOTIDE SEQUENCE [LARGE SCALE GENOMIC DNA]</scope>
    <source>
        <strain evidence="3 4">AT2.17</strain>
    </source>
</reference>
<feature type="transmembrane region" description="Helical" evidence="2">
    <location>
        <begin position="131"/>
        <end position="148"/>
    </location>
</feature>
<keyword evidence="2" id="KW-0812">Transmembrane</keyword>
<feature type="transmembrane region" description="Helical" evidence="2">
    <location>
        <begin position="106"/>
        <end position="125"/>
    </location>
</feature>
<keyword evidence="4" id="KW-1185">Reference proteome</keyword>
<comment type="caution">
    <text evidence="3">The sequence shown here is derived from an EMBL/GenBank/DDBJ whole genome shotgun (WGS) entry which is preliminary data.</text>
</comment>
<evidence type="ECO:0000313" key="4">
    <source>
        <dbReference type="Proteomes" id="UP000549911"/>
    </source>
</evidence>
<feature type="compositionally biased region" description="Acidic residues" evidence="1">
    <location>
        <begin position="65"/>
        <end position="76"/>
    </location>
</feature>
<accession>A0A7Y9KTZ1</accession>
<organism evidence="3 4">
    <name type="scientific">Nocardioides cavernae</name>
    <dbReference type="NCBI Taxonomy" id="1921566"/>
    <lineage>
        <taxon>Bacteria</taxon>
        <taxon>Bacillati</taxon>
        <taxon>Actinomycetota</taxon>
        <taxon>Actinomycetes</taxon>
        <taxon>Propionibacteriales</taxon>
        <taxon>Nocardioidaceae</taxon>
        <taxon>Nocardioides</taxon>
    </lineage>
</organism>
<sequence>MTTPGDESRTELAWREIVAHYGERPVLDDEPSGETAGRSTDEHTDAPTSGPAGTTATTADLVGDLPDDLVDDDEVEVREQAVAASERFQPPPPPPLPRPRTWQRGVAWAGVFVSPLVALVVGLLSIYVTPLLGWALVAWFVGGFVYLVREMPRSPRDPWDDGSRV</sequence>
<feature type="region of interest" description="Disordered" evidence="1">
    <location>
        <begin position="20"/>
        <end position="99"/>
    </location>
</feature>
<name>A0A7Y9KTZ1_9ACTN</name>
<evidence type="ECO:0000313" key="3">
    <source>
        <dbReference type="EMBL" id="NYE38920.1"/>
    </source>
</evidence>
<gene>
    <name evidence="3" type="ORF">F4692_004075</name>
</gene>
<evidence type="ECO:0000256" key="2">
    <source>
        <dbReference type="SAM" id="Phobius"/>
    </source>
</evidence>
<dbReference type="AlphaFoldDB" id="A0A7Y9KTZ1"/>
<dbReference type="Proteomes" id="UP000549911">
    <property type="component" value="Unassembled WGS sequence"/>
</dbReference>
<reference evidence="3 4" key="2">
    <citation type="submission" date="2020-08" db="EMBL/GenBank/DDBJ databases">
        <title>The Agave Microbiome: Exploring the role of microbial communities in plant adaptations to desert environments.</title>
        <authorList>
            <person name="Partida-Martinez L.P."/>
        </authorList>
    </citation>
    <scope>NUCLEOTIDE SEQUENCE [LARGE SCALE GENOMIC DNA]</scope>
    <source>
        <strain evidence="3 4">AT2.17</strain>
    </source>
</reference>
<keyword evidence="2" id="KW-1133">Transmembrane helix</keyword>
<feature type="compositionally biased region" description="Pro residues" evidence="1">
    <location>
        <begin position="89"/>
        <end position="98"/>
    </location>
</feature>
<feature type="compositionally biased region" description="Low complexity" evidence="1">
    <location>
        <begin position="46"/>
        <end position="64"/>
    </location>
</feature>
<dbReference type="RefSeq" id="WP_179621542.1">
    <property type="nucleotide sequence ID" value="NZ_JACCBW010000007.1"/>
</dbReference>
<protein>
    <submittedName>
        <fullName evidence="3">Uncharacterized protein</fullName>
    </submittedName>
</protein>
<keyword evidence="2" id="KW-0472">Membrane</keyword>
<dbReference type="EMBL" id="JACCBW010000007">
    <property type="protein sequence ID" value="NYE38920.1"/>
    <property type="molecule type" value="Genomic_DNA"/>
</dbReference>
<proteinExistence type="predicted"/>